<proteinExistence type="predicted"/>
<name>A0A561TI96_9ACTN</name>
<dbReference type="RefSeq" id="WP_145868640.1">
    <property type="nucleotide sequence ID" value="NZ_BNCE01000002.1"/>
</dbReference>
<comment type="caution">
    <text evidence="2">The sequence shown here is derived from an EMBL/GenBank/DDBJ whole genome shotgun (WGS) entry which is preliminary data.</text>
</comment>
<dbReference type="EMBL" id="VIWV01000001">
    <property type="protein sequence ID" value="TWF86814.1"/>
    <property type="molecule type" value="Genomic_DNA"/>
</dbReference>
<sequence>MFRTVRDTLARLLARQRPGPVADDPAQEVRAPDPYARRLPNPHDARWRRWSKRCRAAGRYLPFPAEEPCWHVPRRPQSPTWDTGDDVVRPYVLRP</sequence>
<keyword evidence="3" id="KW-1185">Reference proteome</keyword>
<evidence type="ECO:0000256" key="1">
    <source>
        <dbReference type="SAM" id="MobiDB-lite"/>
    </source>
</evidence>
<evidence type="ECO:0000313" key="2">
    <source>
        <dbReference type="EMBL" id="TWF86814.1"/>
    </source>
</evidence>
<protein>
    <submittedName>
        <fullName evidence="2">Uncharacterized protein</fullName>
    </submittedName>
</protein>
<evidence type="ECO:0000313" key="3">
    <source>
        <dbReference type="Proteomes" id="UP000316603"/>
    </source>
</evidence>
<accession>A0A561TI96</accession>
<dbReference type="OrthoDB" id="4267610at2"/>
<organism evidence="2 3">
    <name type="scientific">Streptomyces capillispiralis</name>
    <dbReference type="NCBI Taxonomy" id="68182"/>
    <lineage>
        <taxon>Bacteria</taxon>
        <taxon>Bacillati</taxon>
        <taxon>Actinomycetota</taxon>
        <taxon>Actinomycetes</taxon>
        <taxon>Kitasatosporales</taxon>
        <taxon>Streptomycetaceae</taxon>
        <taxon>Streptomyces</taxon>
    </lineage>
</organism>
<feature type="region of interest" description="Disordered" evidence="1">
    <location>
        <begin position="16"/>
        <end position="41"/>
    </location>
</feature>
<reference evidence="2 3" key="1">
    <citation type="submission" date="2019-06" db="EMBL/GenBank/DDBJ databases">
        <title>Sequencing the genomes of 1000 actinobacteria strains.</title>
        <authorList>
            <person name="Klenk H.-P."/>
        </authorList>
    </citation>
    <scope>NUCLEOTIDE SEQUENCE [LARGE SCALE GENOMIC DNA]</scope>
    <source>
        <strain evidence="2 3">DSM 41695</strain>
    </source>
</reference>
<dbReference type="Proteomes" id="UP000316603">
    <property type="component" value="Unassembled WGS sequence"/>
</dbReference>
<dbReference type="AlphaFoldDB" id="A0A561TI96"/>
<gene>
    <name evidence="2" type="ORF">FHX78_113805</name>
</gene>